<organism evidence="1 2">
    <name type="scientific">Prorocentrum cordatum</name>
    <dbReference type="NCBI Taxonomy" id="2364126"/>
    <lineage>
        <taxon>Eukaryota</taxon>
        <taxon>Sar</taxon>
        <taxon>Alveolata</taxon>
        <taxon>Dinophyceae</taxon>
        <taxon>Prorocentrales</taxon>
        <taxon>Prorocentraceae</taxon>
        <taxon>Prorocentrum</taxon>
    </lineage>
</organism>
<comment type="caution">
    <text evidence="1">The sequence shown here is derived from an EMBL/GenBank/DDBJ whole genome shotgun (WGS) entry which is preliminary data.</text>
</comment>
<sequence>MTALERASIETRRNWEHNAAKLDPSDAWQDLANDIQQAALAEATIVVQRVALQTHMQKRAEVLNKRKMPGSLATQEDRLHLRRLEKDTKQLNHQLDLEHVDHYSGRLNDIKVPMITTVHGA</sequence>
<proteinExistence type="predicted"/>
<name>A0ABN9PNH2_9DINO</name>
<evidence type="ECO:0000313" key="2">
    <source>
        <dbReference type="Proteomes" id="UP001189429"/>
    </source>
</evidence>
<keyword evidence="2" id="KW-1185">Reference proteome</keyword>
<dbReference type="EMBL" id="CAUYUJ010000676">
    <property type="protein sequence ID" value="CAK0791907.1"/>
    <property type="molecule type" value="Genomic_DNA"/>
</dbReference>
<gene>
    <name evidence="1" type="ORF">PCOR1329_LOCUS2676</name>
</gene>
<protein>
    <submittedName>
        <fullName evidence="1">Uncharacterized protein</fullName>
    </submittedName>
</protein>
<dbReference type="Proteomes" id="UP001189429">
    <property type="component" value="Unassembled WGS sequence"/>
</dbReference>
<reference evidence="1" key="1">
    <citation type="submission" date="2023-10" db="EMBL/GenBank/DDBJ databases">
        <authorList>
            <person name="Chen Y."/>
            <person name="Shah S."/>
            <person name="Dougan E. K."/>
            <person name="Thang M."/>
            <person name="Chan C."/>
        </authorList>
    </citation>
    <scope>NUCLEOTIDE SEQUENCE [LARGE SCALE GENOMIC DNA]</scope>
</reference>
<evidence type="ECO:0000313" key="1">
    <source>
        <dbReference type="EMBL" id="CAK0791907.1"/>
    </source>
</evidence>
<accession>A0ABN9PNH2</accession>